<dbReference type="InterPro" id="IPR036318">
    <property type="entry name" value="FAD-bd_PCMH-like_sf"/>
</dbReference>
<keyword evidence="3" id="KW-0285">Flavoprotein</keyword>
<keyword evidence="5" id="KW-0560">Oxidoreductase</keyword>
<dbReference type="InterPro" id="IPR016166">
    <property type="entry name" value="FAD-bd_PCMH"/>
</dbReference>
<evidence type="ECO:0000256" key="6">
    <source>
        <dbReference type="SAM" id="MobiDB-lite"/>
    </source>
</evidence>
<evidence type="ECO:0000256" key="4">
    <source>
        <dbReference type="ARBA" id="ARBA00022827"/>
    </source>
</evidence>
<evidence type="ECO:0000256" key="3">
    <source>
        <dbReference type="ARBA" id="ARBA00022630"/>
    </source>
</evidence>
<comment type="similarity">
    <text evidence="2">Belongs to the oxygen-dependent FAD-linked oxidoreductase family.</text>
</comment>
<evidence type="ECO:0000256" key="1">
    <source>
        <dbReference type="ARBA" id="ARBA00001974"/>
    </source>
</evidence>
<dbReference type="EMBL" id="WNWQ01000022">
    <property type="protein sequence ID" value="KAE9983957.1"/>
    <property type="molecule type" value="Genomic_DNA"/>
</dbReference>
<dbReference type="AlphaFoldDB" id="A0A8H3V698"/>
<dbReference type="Pfam" id="PF08031">
    <property type="entry name" value="BBE"/>
    <property type="match status" value="1"/>
</dbReference>
<evidence type="ECO:0000259" key="8">
    <source>
        <dbReference type="PROSITE" id="PS51387"/>
    </source>
</evidence>
<keyword evidence="4" id="KW-0274">FAD</keyword>
<sequence length="706" mass="76436">MLYSFVTVSALMGLAAAQSTSSTMTMSMGTTSTMAPMSMITTTESISGRLTTATLEVMTEVINGQTTTMTMAMGGMTSLTSSRSTRSSTMSSATAVTTSSMGGMSMSAASNEKNARQAMPEVEMVAVKGEKKRPDMRLDATSVDEVTAAVKFAANNNIRLSILNSGHDFHGRNDAPNGLALVVTGLKGVRVLSKFTPTAEGAKSVNLTTKANVIPPQSDQAYVTFGAGLSTQQLNNEIAKSNLFTLGAAHSEVSVAGGWGQTAGHAPLSPKYGLGADQPVEYKVVTADGKLRIANAVSNPDLFWALRGGGGGTYGVVVEATIKAYPSPKVSTSSFFINATDHNDKKSMYKAAAYIHSQFPEWSDKGLSSYYYLYPDGMYLFSMNSGDKEGVKEWHDTNWKPVMEKMGDMPGMNKSTIVYTSRSFPNFKTFYDAVFGMIDGPMPGMDMKKPGRRAVRNAKEFARVRSFFKRHGPGEAHTATQSKGIAPMDSWLLGAEHLKSDKFAQVLEDAMPKMEDGQMRGQLIGGGKVTSLGNDTSVVPAWRRTYSHIVLTGYGQTDAGPFRAHAPDMGAYVNEASYLTPGYKEAFWGSHYERLSEIKKQYDPQHLFWVTPSINAEVWAVQPDGRLCRSTPNPLSQVSKANEIAPKNDNANFVNQKTEDETRGAAFPWQWTPQGNVLVRPKVLAPPPPPVSGEVTSEKRFRHLGQ</sequence>
<feature type="domain" description="FAD-binding PCMH-type" evidence="8">
    <location>
        <begin position="130"/>
        <end position="327"/>
    </location>
</feature>
<dbReference type="PROSITE" id="PS51387">
    <property type="entry name" value="FAD_PCMH"/>
    <property type="match status" value="1"/>
</dbReference>
<feature type="region of interest" description="Disordered" evidence="6">
    <location>
        <begin position="685"/>
        <end position="706"/>
    </location>
</feature>
<feature type="signal peptide" evidence="7">
    <location>
        <begin position="1"/>
        <end position="17"/>
    </location>
</feature>
<protein>
    <recommendedName>
        <fullName evidence="8">FAD-binding PCMH-type domain-containing protein</fullName>
    </recommendedName>
</protein>
<dbReference type="PANTHER" id="PTHR42973">
    <property type="entry name" value="BINDING OXIDOREDUCTASE, PUTATIVE (AFU_ORTHOLOGUE AFUA_1G17690)-RELATED"/>
    <property type="match status" value="1"/>
</dbReference>
<dbReference type="InterPro" id="IPR016169">
    <property type="entry name" value="FAD-bd_PCMH_sub2"/>
</dbReference>
<evidence type="ECO:0000256" key="7">
    <source>
        <dbReference type="SAM" id="SignalP"/>
    </source>
</evidence>
<comment type="cofactor">
    <cofactor evidence="1">
        <name>FAD</name>
        <dbReference type="ChEBI" id="CHEBI:57692"/>
    </cofactor>
</comment>
<evidence type="ECO:0000256" key="5">
    <source>
        <dbReference type="ARBA" id="ARBA00023002"/>
    </source>
</evidence>
<dbReference type="GO" id="GO:0071949">
    <property type="term" value="F:FAD binding"/>
    <property type="evidence" value="ECO:0007669"/>
    <property type="project" value="InterPro"/>
</dbReference>
<evidence type="ECO:0000313" key="9">
    <source>
        <dbReference type="EMBL" id="KAE9983957.1"/>
    </source>
</evidence>
<accession>A0A8H3V698</accession>
<dbReference type="Gene3D" id="3.40.462.20">
    <property type="match status" value="1"/>
</dbReference>
<dbReference type="InterPro" id="IPR012951">
    <property type="entry name" value="BBE"/>
</dbReference>
<comment type="caution">
    <text evidence="9">The sequence shown here is derived from an EMBL/GenBank/DDBJ whole genome shotgun (WGS) entry which is preliminary data.</text>
</comment>
<dbReference type="SUPFAM" id="SSF56176">
    <property type="entry name" value="FAD-binding/transporter-associated domain-like"/>
    <property type="match status" value="1"/>
</dbReference>
<dbReference type="Proteomes" id="UP000433883">
    <property type="component" value="Unassembled WGS sequence"/>
</dbReference>
<evidence type="ECO:0000313" key="10">
    <source>
        <dbReference type="Proteomes" id="UP000433883"/>
    </source>
</evidence>
<reference evidence="9 10" key="1">
    <citation type="submission" date="2019-11" db="EMBL/GenBank/DDBJ databases">
        <title>Venturia inaequalis Genome Resource.</title>
        <authorList>
            <person name="Lichtner F.J."/>
        </authorList>
    </citation>
    <scope>NUCLEOTIDE SEQUENCE [LARGE SCALE GENOMIC DNA]</scope>
    <source>
        <strain evidence="9">Bline_iso_100314</strain>
    </source>
</reference>
<organism evidence="9 10">
    <name type="scientific">Venturia inaequalis</name>
    <name type="common">Apple scab fungus</name>
    <dbReference type="NCBI Taxonomy" id="5025"/>
    <lineage>
        <taxon>Eukaryota</taxon>
        <taxon>Fungi</taxon>
        <taxon>Dikarya</taxon>
        <taxon>Ascomycota</taxon>
        <taxon>Pezizomycotina</taxon>
        <taxon>Dothideomycetes</taxon>
        <taxon>Pleosporomycetidae</taxon>
        <taxon>Venturiales</taxon>
        <taxon>Venturiaceae</taxon>
        <taxon>Venturia</taxon>
    </lineage>
</organism>
<dbReference type="PANTHER" id="PTHR42973:SF39">
    <property type="entry name" value="FAD-BINDING PCMH-TYPE DOMAIN-CONTAINING PROTEIN"/>
    <property type="match status" value="1"/>
</dbReference>
<dbReference type="GO" id="GO:0016491">
    <property type="term" value="F:oxidoreductase activity"/>
    <property type="evidence" value="ECO:0007669"/>
    <property type="project" value="UniProtKB-KW"/>
</dbReference>
<dbReference type="Gene3D" id="3.30.465.10">
    <property type="match status" value="2"/>
</dbReference>
<name>A0A8H3V698_VENIN</name>
<dbReference type="InterPro" id="IPR050416">
    <property type="entry name" value="FAD-linked_Oxidoreductase"/>
</dbReference>
<dbReference type="Pfam" id="PF01565">
    <property type="entry name" value="FAD_binding_4"/>
    <property type="match status" value="1"/>
</dbReference>
<gene>
    <name evidence="9" type="ORF">BLS_003362</name>
</gene>
<feature type="chain" id="PRO_5034777464" description="FAD-binding PCMH-type domain-containing protein" evidence="7">
    <location>
        <begin position="18"/>
        <end position="706"/>
    </location>
</feature>
<proteinExistence type="inferred from homology"/>
<keyword evidence="7" id="KW-0732">Signal</keyword>
<dbReference type="InterPro" id="IPR006094">
    <property type="entry name" value="Oxid_FAD_bind_N"/>
</dbReference>
<evidence type="ECO:0000256" key="2">
    <source>
        <dbReference type="ARBA" id="ARBA00005466"/>
    </source>
</evidence>